<dbReference type="EMBL" id="JBCEZU010000434">
    <property type="protein sequence ID" value="KAK9519129.1"/>
    <property type="molecule type" value="Genomic_DNA"/>
</dbReference>
<keyword evidence="3" id="KW-0732">Signal</keyword>
<gene>
    <name evidence="5" type="ORF">VZT92_021876</name>
</gene>
<dbReference type="FunFam" id="2.40.10.10:FF:000068">
    <property type="entry name" value="transmembrane protease serine 2"/>
    <property type="match status" value="1"/>
</dbReference>
<feature type="signal peptide" evidence="3">
    <location>
        <begin position="1"/>
        <end position="23"/>
    </location>
</feature>
<dbReference type="PANTHER" id="PTHR24271:SF87">
    <property type="entry name" value="ARGININE ESTERASE-LIKE-RELATED"/>
    <property type="match status" value="1"/>
</dbReference>
<feature type="domain" description="Peptidase S1" evidence="4">
    <location>
        <begin position="26"/>
        <end position="253"/>
    </location>
</feature>
<keyword evidence="6" id="KW-1185">Reference proteome</keyword>
<dbReference type="SUPFAM" id="SSF50494">
    <property type="entry name" value="Trypsin-like serine proteases"/>
    <property type="match status" value="1"/>
</dbReference>
<dbReference type="Proteomes" id="UP001488805">
    <property type="component" value="Unassembled WGS sequence"/>
</dbReference>
<dbReference type="PROSITE" id="PS00134">
    <property type="entry name" value="TRYPSIN_HIS"/>
    <property type="match status" value="1"/>
</dbReference>
<comment type="caution">
    <text evidence="5">The sequence shown here is derived from an EMBL/GenBank/DDBJ whole genome shotgun (WGS) entry which is preliminary data.</text>
</comment>
<dbReference type="Gene3D" id="2.40.10.10">
    <property type="entry name" value="Trypsin-like serine proteases"/>
    <property type="match status" value="2"/>
</dbReference>
<dbReference type="CDD" id="cd00190">
    <property type="entry name" value="Tryp_SPc"/>
    <property type="match status" value="1"/>
</dbReference>
<dbReference type="InterPro" id="IPR018114">
    <property type="entry name" value="TRYPSIN_HIS"/>
</dbReference>
<dbReference type="GO" id="GO:0006508">
    <property type="term" value="P:proteolysis"/>
    <property type="evidence" value="ECO:0007669"/>
    <property type="project" value="InterPro"/>
</dbReference>
<keyword evidence="1" id="KW-1015">Disulfide bond</keyword>
<evidence type="ECO:0000313" key="6">
    <source>
        <dbReference type="Proteomes" id="UP001488805"/>
    </source>
</evidence>
<dbReference type="GO" id="GO:0004252">
    <property type="term" value="F:serine-type endopeptidase activity"/>
    <property type="evidence" value="ECO:0007669"/>
    <property type="project" value="InterPro"/>
</dbReference>
<evidence type="ECO:0000256" key="2">
    <source>
        <dbReference type="ARBA" id="ARBA00024195"/>
    </source>
</evidence>
<dbReference type="AlphaFoldDB" id="A0AAW1EBV1"/>
<evidence type="ECO:0000256" key="3">
    <source>
        <dbReference type="SAM" id="SignalP"/>
    </source>
</evidence>
<evidence type="ECO:0000259" key="4">
    <source>
        <dbReference type="PROSITE" id="PS50240"/>
    </source>
</evidence>
<dbReference type="SMART" id="SM00020">
    <property type="entry name" value="Tryp_SPc"/>
    <property type="match status" value="1"/>
</dbReference>
<comment type="similarity">
    <text evidence="2">Belongs to the peptidase S1 family. CLIP subfamily.</text>
</comment>
<dbReference type="FunFam" id="2.40.10.10:FF:000002">
    <property type="entry name" value="Transmembrane protease serine"/>
    <property type="match status" value="1"/>
</dbReference>
<evidence type="ECO:0000256" key="1">
    <source>
        <dbReference type="ARBA" id="ARBA00023157"/>
    </source>
</evidence>
<organism evidence="5 6">
    <name type="scientific">Zoarces viviparus</name>
    <name type="common">Viviparous eelpout</name>
    <name type="synonym">Blennius viviparus</name>
    <dbReference type="NCBI Taxonomy" id="48416"/>
    <lineage>
        <taxon>Eukaryota</taxon>
        <taxon>Metazoa</taxon>
        <taxon>Chordata</taxon>
        <taxon>Craniata</taxon>
        <taxon>Vertebrata</taxon>
        <taxon>Euteleostomi</taxon>
        <taxon>Actinopterygii</taxon>
        <taxon>Neopterygii</taxon>
        <taxon>Teleostei</taxon>
        <taxon>Neoteleostei</taxon>
        <taxon>Acanthomorphata</taxon>
        <taxon>Eupercaria</taxon>
        <taxon>Perciformes</taxon>
        <taxon>Cottioidei</taxon>
        <taxon>Zoarcales</taxon>
        <taxon>Zoarcidae</taxon>
        <taxon>Zoarcinae</taxon>
        <taxon>Zoarces</taxon>
    </lineage>
</organism>
<proteinExistence type="inferred from homology"/>
<dbReference type="Pfam" id="PF00089">
    <property type="entry name" value="Trypsin"/>
    <property type="match status" value="1"/>
</dbReference>
<dbReference type="InterPro" id="IPR001314">
    <property type="entry name" value="Peptidase_S1A"/>
</dbReference>
<reference evidence="5 6" key="1">
    <citation type="journal article" date="2024" name="Genome Biol. Evol.">
        <title>Chromosome-level genome assembly of the viviparous eelpout Zoarces viviparus.</title>
        <authorList>
            <person name="Fuhrmann N."/>
            <person name="Brasseur M.V."/>
            <person name="Bakowski C.E."/>
            <person name="Podsiadlowski L."/>
            <person name="Prost S."/>
            <person name="Krehenwinkel H."/>
            <person name="Mayer C."/>
        </authorList>
    </citation>
    <scope>NUCLEOTIDE SEQUENCE [LARGE SCALE GENOMIC DNA]</scope>
    <source>
        <strain evidence="5">NO-MEL_2022_Ind0_liver</strain>
    </source>
</reference>
<sequence length="257" mass="28264">MMHALHRSLLLHLLMYLGPYALGSEIINGRKVPENLMLYMASVQSNGGHVCGGFLINEHFVVTAAHCERLNPTSVVLGTHNLQKVDNNTMRYRVKTCKFPSYVNVGKGDDIMLLKLSRKARLGKKVQPIPLPNTEITVKDQSKCRVAGWGLTRTGGKVVDGLEEVVVPIVNLEDCKKKWGHIRGNLPANVICAGGYGTDKGFCQGDSGGPLVCSGKAVGVVSFNMRKNCDYPNVPNVYTNISKYLPWIKKILKQNNC</sequence>
<dbReference type="PANTHER" id="PTHR24271">
    <property type="entry name" value="KALLIKREIN-RELATED"/>
    <property type="match status" value="1"/>
</dbReference>
<protein>
    <recommendedName>
        <fullName evidence="4">Peptidase S1 domain-containing protein</fullName>
    </recommendedName>
</protein>
<feature type="chain" id="PRO_5043766135" description="Peptidase S1 domain-containing protein" evidence="3">
    <location>
        <begin position="24"/>
        <end position="257"/>
    </location>
</feature>
<evidence type="ECO:0000313" key="5">
    <source>
        <dbReference type="EMBL" id="KAK9519129.1"/>
    </source>
</evidence>
<name>A0AAW1EBV1_ZOAVI</name>
<dbReference type="InterPro" id="IPR009003">
    <property type="entry name" value="Peptidase_S1_PA"/>
</dbReference>
<accession>A0AAW1EBV1</accession>
<dbReference type="PROSITE" id="PS50240">
    <property type="entry name" value="TRYPSIN_DOM"/>
    <property type="match status" value="1"/>
</dbReference>
<dbReference type="PRINTS" id="PR00722">
    <property type="entry name" value="CHYMOTRYPSIN"/>
</dbReference>
<dbReference type="InterPro" id="IPR043504">
    <property type="entry name" value="Peptidase_S1_PA_chymotrypsin"/>
</dbReference>
<dbReference type="InterPro" id="IPR001254">
    <property type="entry name" value="Trypsin_dom"/>
</dbReference>